<feature type="domain" description="Dynein heavy chain C-terminal" evidence="1">
    <location>
        <begin position="60"/>
        <end position="357"/>
    </location>
</feature>
<evidence type="ECO:0000313" key="3">
    <source>
        <dbReference type="RefSeq" id="XP_002739320.1"/>
    </source>
</evidence>
<gene>
    <name evidence="3" type="primary">LOC100378336</name>
</gene>
<dbReference type="RefSeq" id="XP_002739320.1">
    <property type="nucleotide sequence ID" value="XM_002739274.2"/>
</dbReference>
<dbReference type="InterPro" id="IPR043160">
    <property type="entry name" value="Dynein_C_barrel"/>
</dbReference>
<dbReference type="PANTHER" id="PTHR46961:SF8">
    <property type="entry name" value="DYNEIN AXONEMAL HEAVY CHAIN 7"/>
    <property type="match status" value="1"/>
</dbReference>
<accession>A0ABM0GX66</accession>
<dbReference type="Proteomes" id="UP000694865">
    <property type="component" value="Unplaced"/>
</dbReference>
<dbReference type="Gene3D" id="1.20.1270.280">
    <property type="match status" value="1"/>
</dbReference>
<proteinExistence type="predicted"/>
<dbReference type="InterPro" id="IPR041228">
    <property type="entry name" value="Dynein_C"/>
</dbReference>
<protein>
    <submittedName>
        <fullName evidence="3">Dynein heavy chain 2, axonemal-like</fullName>
    </submittedName>
</protein>
<dbReference type="PANTHER" id="PTHR46961">
    <property type="entry name" value="DYNEIN HEAVY CHAIN 1, AXONEMAL-LIKE PROTEIN"/>
    <property type="match status" value="1"/>
</dbReference>
<dbReference type="GeneID" id="100378336"/>
<dbReference type="InterPro" id="IPR026983">
    <property type="entry name" value="DHC"/>
</dbReference>
<evidence type="ECO:0000313" key="2">
    <source>
        <dbReference type="Proteomes" id="UP000694865"/>
    </source>
</evidence>
<keyword evidence="2" id="KW-1185">Reference proteome</keyword>
<sequence length="361" mass="40434">MILCESVPSAIYKLSILPTYYIPKDGPLQTYREYISMLPGVDHPEAFGQHPNADIASQITETRTLFDTLLSLQPQVTVTQGESRESKVLKLAADVLERIPPNIDYEGTAKILKDDPSPLNVVLLQEIQRYNFLLEKIRSSLIDLDKGIKGLVVMSNDLEEIFNCIFDARVPATWQKAYPSNKPLAAWTRDLVQRVDQLEKWASIAHPPVLFWMSGFTFPTGFLTAVLQQAARQNNISVDSLSWEFIVSTVDDNNLVQPPKDGVWVKGLYLEGAGWDKKNACLIEAAPMELVCQMPTIHFKPVENKKKPGKGTYGCPCYYYPNRNGTSDRASYVVGVDLKGGSFGADHWTKRGTAILMSLEY</sequence>
<dbReference type="Gene3D" id="3.10.490.20">
    <property type="match status" value="1"/>
</dbReference>
<reference evidence="3" key="1">
    <citation type="submission" date="2025-08" db="UniProtKB">
        <authorList>
            <consortium name="RefSeq"/>
        </authorList>
    </citation>
    <scope>IDENTIFICATION</scope>
    <source>
        <tissue evidence="3">Testes</tissue>
    </source>
</reference>
<organism evidence="2 3">
    <name type="scientific">Saccoglossus kowalevskii</name>
    <name type="common">Acorn worm</name>
    <dbReference type="NCBI Taxonomy" id="10224"/>
    <lineage>
        <taxon>Eukaryota</taxon>
        <taxon>Metazoa</taxon>
        <taxon>Hemichordata</taxon>
        <taxon>Enteropneusta</taxon>
        <taxon>Harrimaniidae</taxon>
        <taxon>Saccoglossus</taxon>
    </lineage>
</organism>
<name>A0ABM0GX66_SACKO</name>
<evidence type="ECO:0000259" key="1">
    <source>
        <dbReference type="Pfam" id="PF18199"/>
    </source>
</evidence>
<dbReference type="Pfam" id="PF18199">
    <property type="entry name" value="Dynein_C"/>
    <property type="match status" value="1"/>
</dbReference>